<dbReference type="GO" id="GO:0032259">
    <property type="term" value="P:methylation"/>
    <property type="evidence" value="ECO:0007669"/>
    <property type="project" value="UniProtKB-KW"/>
</dbReference>
<dbReference type="CDD" id="cd02440">
    <property type="entry name" value="AdoMet_MTases"/>
    <property type="match status" value="2"/>
</dbReference>
<accession>E3N3Z6</accession>
<dbReference type="SUPFAM" id="SSF53335">
    <property type="entry name" value="S-adenosyl-L-methionine-dependent methyltransferases"/>
    <property type="match status" value="2"/>
</dbReference>
<protein>
    <recommendedName>
        <fullName evidence="4">Methyltransferase domain-containing protein</fullName>
    </recommendedName>
</protein>
<keyword evidence="2" id="KW-0489">Methyltransferase</keyword>
<evidence type="ECO:0000256" key="3">
    <source>
        <dbReference type="ARBA" id="ARBA00022679"/>
    </source>
</evidence>
<dbReference type="FunCoup" id="E3N3Z6">
    <property type="interactions" value="2658"/>
</dbReference>
<dbReference type="Proteomes" id="UP000008281">
    <property type="component" value="Unassembled WGS sequence"/>
</dbReference>
<dbReference type="Pfam" id="PF01564">
    <property type="entry name" value="Spermine_synth"/>
    <property type="match status" value="1"/>
</dbReference>
<dbReference type="GO" id="GO:0016279">
    <property type="term" value="F:protein-lysine N-methyltransferase activity"/>
    <property type="evidence" value="ECO:0007669"/>
    <property type="project" value="EnsemblMetazoa"/>
</dbReference>
<keyword evidence="6" id="KW-1185">Reference proteome</keyword>
<dbReference type="AlphaFoldDB" id="E3N3Z6"/>
<organism evidence="6">
    <name type="scientific">Caenorhabditis remanei</name>
    <name type="common">Caenorhabditis vulgaris</name>
    <dbReference type="NCBI Taxonomy" id="31234"/>
    <lineage>
        <taxon>Eukaryota</taxon>
        <taxon>Metazoa</taxon>
        <taxon>Ecdysozoa</taxon>
        <taxon>Nematoda</taxon>
        <taxon>Chromadorea</taxon>
        <taxon>Rhabditida</taxon>
        <taxon>Rhabditina</taxon>
        <taxon>Rhabditomorpha</taxon>
        <taxon>Rhabditoidea</taxon>
        <taxon>Rhabditidae</taxon>
        <taxon>Peloderinae</taxon>
        <taxon>Caenorhabditis</taxon>
    </lineage>
</organism>
<dbReference type="InParanoid" id="E3N3Z6"/>
<proteinExistence type="inferred from homology"/>
<dbReference type="PANTHER" id="PTHR12176:SF59">
    <property type="entry name" value="METHYLTRANSFERASE DOMAIN-CONTAINING PROTEIN-RELATED"/>
    <property type="match status" value="1"/>
</dbReference>
<sequence length="671" mass="74996">MSAPNEPQSFTDPAYWKNFFAKRKSPFEWYGDYNSLSKVIDKYLKPSDKFLQLGCGNSELATQLYDNGFHNIHSIDVEPSVIAAQIRKNKERPGMLFSTGDAANLTMGDGEHTVVLDKGTLDALLPPAASDADKATVIKMFDEVHRVLASGGRYIIVTLAQPHITEFWIDHFFPLYAETLKIYNEKFSFFRKQYILRVQKVENKASGFPMPVFCFIATKMRAPMPNPLPLEVLRSSSIRTDRIESTDELKDAIRGEQELSQFIYLCSKKLDVEVSIDFQGEDSSSGPRYRVCVVDNPETKTIETFAAFVVPIGRDAEWLFASPKGRKALRSQCGRDRLAMIFLNRSHQYEKGMDGVKADIGHFVGMLDVRANDSGNYEILSVGGVDVKRTISTGRSEINGGWSVEEITVDGKNCRRLVFLNTMNLVQSEAFLKTGKKKQTIIDLDQLACDFHRMMIGSLALSSHQPLAKLDTPCKMAVLGLGGGLLTAYLLRHFRKVRITAVELDPEVAKIANAHFSFPHSDPRIEVVIQDALVHLQETAKKSEEEKYDVIFVDVSGSQNAALQCPPPSFLTPEALSDMKNSLKEHGMLSLNLVTRDSELGKSIKSNIIEYFPTLYTVLSFEDVNEVIVGLKAPKNTLKPVVPQKLINTVRKDLGSYDEVVGAISNIRMVD</sequence>
<evidence type="ECO:0000256" key="2">
    <source>
        <dbReference type="ARBA" id="ARBA00022603"/>
    </source>
</evidence>
<dbReference type="HOGENOM" id="CLU_010025_1_0_1"/>
<dbReference type="InterPro" id="IPR025714">
    <property type="entry name" value="Methyltranfer_dom"/>
</dbReference>
<dbReference type="STRING" id="31234.E3N3Z6"/>
<gene>
    <name evidence="5" type="ORF">CRE_24720</name>
</gene>
<evidence type="ECO:0000313" key="6">
    <source>
        <dbReference type="Proteomes" id="UP000008281"/>
    </source>
</evidence>
<dbReference type="Gene3D" id="3.40.50.150">
    <property type="entry name" value="Vaccinia Virus protein VP39"/>
    <property type="match status" value="2"/>
</dbReference>
<dbReference type="InterPro" id="IPR029063">
    <property type="entry name" value="SAM-dependent_MTases_sf"/>
</dbReference>
<evidence type="ECO:0000259" key="4">
    <source>
        <dbReference type="Pfam" id="PF13847"/>
    </source>
</evidence>
<dbReference type="OrthoDB" id="411785at2759"/>
<evidence type="ECO:0000256" key="1">
    <source>
        <dbReference type="ARBA" id="ARBA00008361"/>
    </source>
</evidence>
<feature type="domain" description="Methyltransferase" evidence="4">
    <location>
        <begin position="45"/>
        <end position="160"/>
    </location>
</feature>
<dbReference type="PANTHER" id="PTHR12176">
    <property type="entry name" value="SAM-DEPENDENT METHYLTRANSFERASE SUPERFAMILY PROTEIN"/>
    <property type="match status" value="1"/>
</dbReference>
<reference evidence="5" key="1">
    <citation type="submission" date="2007-07" db="EMBL/GenBank/DDBJ databases">
        <title>PCAP assembly of the Caenorhabditis remanei genome.</title>
        <authorList>
            <consortium name="The Caenorhabditis remanei Sequencing Consortium"/>
            <person name="Wilson R.K."/>
        </authorList>
    </citation>
    <scope>NUCLEOTIDE SEQUENCE [LARGE SCALE GENOMIC DNA]</scope>
    <source>
        <strain evidence="5">PB4641</strain>
    </source>
</reference>
<evidence type="ECO:0000313" key="5">
    <source>
        <dbReference type="EMBL" id="EFO85293.1"/>
    </source>
</evidence>
<dbReference type="InterPro" id="IPR051419">
    <property type="entry name" value="Lys/N-term_MeTrsfase_sf"/>
</dbReference>
<dbReference type="Pfam" id="PF13847">
    <property type="entry name" value="Methyltransf_31"/>
    <property type="match status" value="1"/>
</dbReference>
<dbReference type="eggNOG" id="KOG2352">
    <property type="taxonomic scope" value="Eukaryota"/>
</dbReference>
<keyword evidence="3" id="KW-0808">Transferase</keyword>
<dbReference type="EMBL" id="DS268522">
    <property type="protein sequence ID" value="EFO85293.1"/>
    <property type="molecule type" value="Genomic_DNA"/>
</dbReference>
<comment type="similarity">
    <text evidence="1">Belongs to the methyltransferase superfamily.</text>
</comment>
<dbReference type="OMA" id="FEWYGAF"/>
<name>E3N3Z6_CAERE</name>